<dbReference type="GO" id="GO:0006935">
    <property type="term" value="P:chemotaxis"/>
    <property type="evidence" value="ECO:0007669"/>
    <property type="project" value="InterPro"/>
</dbReference>
<dbReference type="InterPro" id="IPR003660">
    <property type="entry name" value="HAMP_dom"/>
</dbReference>
<dbReference type="InterPro" id="IPR004090">
    <property type="entry name" value="Chemotax_Me-accpt_rcpt"/>
</dbReference>
<evidence type="ECO:0000259" key="8">
    <source>
        <dbReference type="PROSITE" id="PS50885"/>
    </source>
</evidence>
<evidence type="ECO:0000313" key="10">
    <source>
        <dbReference type="Proteomes" id="UP000503840"/>
    </source>
</evidence>
<accession>A0A7J0BQ35</accession>
<comment type="caution">
    <text evidence="9">The sequence shown here is derived from an EMBL/GenBank/DDBJ whole genome shotgun (WGS) entry which is preliminary data.</text>
</comment>
<dbReference type="InterPro" id="IPR021796">
    <property type="entry name" value="Tll0287-like_dom"/>
</dbReference>
<dbReference type="SMART" id="SM00283">
    <property type="entry name" value="MA"/>
    <property type="match status" value="1"/>
</dbReference>
<dbReference type="SUPFAM" id="SSF58104">
    <property type="entry name" value="Methyl-accepting chemotaxis protein (MCP) signaling domain"/>
    <property type="match status" value="1"/>
</dbReference>
<dbReference type="GO" id="GO:0004888">
    <property type="term" value="F:transmembrane signaling receptor activity"/>
    <property type="evidence" value="ECO:0007669"/>
    <property type="project" value="InterPro"/>
</dbReference>
<feature type="transmembrane region" description="Helical" evidence="6">
    <location>
        <begin position="193"/>
        <end position="214"/>
    </location>
</feature>
<feature type="domain" description="Methyl-accepting transducer" evidence="7">
    <location>
        <begin position="315"/>
        <end position="551"/>
    </location>
</feature>
<keyword evidence="6" id="KW-0472">Membrane</keyword>
<dbReference type="Pfam" id="PF00015">
    <property type="entry name" value="MCPsignal"/>
    <property type="match status" value="1"/>
</dbReference>
<evidence type="ECO:0000259" key="7">
    <source>
        <dbReference type="PROSITE" id="PS50111"/>
    </source>
</evidence>
<dbReference type="Pfam" id="PF11845">
    <property type="entry name" value="Tll0287-like"/>
    <property type="match status" value="1"/>
</dbReference>
<dbReference type="GO" id="GO:0016020">
    <property type="term" value="C:membrane"/>
    <property type="evidence" value="ECO:0007669"/>
    <property type="project" value="UniProtKB-SubCell"/>
</dbReference>
<feature type="coiled-coil region" evidence="5">
    <location>
        <begin position="260"/>
        <end position="297"/>
    </location>
</feature>
<dbReference type="EMBL" id="BLVO01000016">
    <property type="protein sequence ID" value="GFM35245.1"/>
    <property type="molecule type" value="Genomic_DNA"/>
</dbReference>
<evidence type="ECO:0000256" key="5">
    <source>
        <dbReference type="SAM" id="Coils"/>
    </source>
</evidence>
<keyword evidence="6" id="KW-1133">Transmembrane helix</keyword>
<name>A0A7J0BQ35_9BACT</name>
<sequence>MLVLLGPVVISFIMAWLRVDDIKTNAIAAQVKKSRSLVLMAEAAREEMSNKLSLGVIVPFDQLPPDKILEAVPIVTAMKTAALKAKEAGYELRVPKVSPRNPKNTPTALELAVLKELKAQNLSEKVLVSDDAVRYFRAVRLTKECLYCHGDPAGEKDVVGGIKEGWREGEIHGAFEIITPLKEANDQIFQAKITISLFTAVILTIIFGVVWLLMNKSVINPLLSIQNFASAVAGGNLNAKPEGNFSAELGKVKGAIETMVDTLRAKMLEAEEKNRQAAQATKQAESALAEANQQQQKVSTLLTTITHVAQEASDIAQKVSLATEALAAQVDDVSDGMAQQSTRTGETATAMEEMNATVLEVARSSGNSAASAEAAKAQALTGAKIVEESVTAISKVHQQAQSLKGEMTQLGKQADDISRIMDVISDIADQTNLLALNAAIEAARAGEAGRGFAVVADEVRKLAEKTMQATKEVGQAINAIQQSARNNIRSMDEAASSVETATSLAHDSGKALQKIVTLSEENSDQVRAIATAAEQQSATSEEINRAIDDISRIAGETSDGMQQAAEAVNSLAELAKNLAALISEMNKQS</sequence>
<dbReference type="PANTHER" id="PTHR32089">
    <property type="entry name" value="METHYL-ACCEPTING CHEMOTAXIS PROTEIN MCPB"/>
    <property type="match status" value="1"/>
</dbReference>
<evidence type="ECO:0000256" key="1">
    <source>
        <dbReference type="ARBA" id="ARBA00004370"/>
    </source>
</evidence>
<gene>
    <name evidence="9" type="ORF">DSM101010T_36100</name>
</gene>
<reference evidence="9 10" key="1">
    <citation type="submission" date="2020-05" db="EMBL/GenBank/DDBJ databases">
        <title>Draft genome sequence of Desulfovibrio sp. strain HN2T.</title>
        <authorList>
            <person name="Ueno A."/>
            <person name="Tamazawa S."/>
            <person name="Tamamura S."/>
            <person name="Murakami T."/>
            <person name="Kiyama T."/>
            <person name="Inomata H."/>
            <person name="Amano Y."/>
            <person name="Miyakawa K."/>
            <person name="Tamaki H."/>
            <person name="Naganuma T."/>
            <person name="Kaneko K."/>
        </authorList>
    </citation>
    <scope>NUCLEOTIDE SEQUENCE [LARGE SCALE GENOMIC DNA]</scope>
    <source>
        <strain evidence="9 10">HN2</strain>
    </source>
</reference>
<dbReference type="InterPro" id="IPR004089">
    <property type="entry name" value="MCPsignal_dom"/>
</dbReference>
<dbReference type="FunFam" id="1.10.287.950:FF:000001">
    <property type="entry name" value="Methyl-accepting chemotaxis sensory transducer"/>
    <property type="match status" value="1"/>
</dbReference>
<evidence type="ECO:0000256" key="2">
    <source>
        <dbReference type="ARBA" id="ARBA00023224"/>
    </source>
</evidence>
<dbReference type="PROSITE" id="PS50111">
    <property type="entry name" value="CHEMOTAXIS_TRANSDUC_2"/>
    <property type="match status" value="1"/>
</dbReference>
<evidence type="ECO:0000313" key="9">
    <source>
        <dbReference type="EMBL" id="GFM35245.1"/>
    </source>
</evidence>
<dbReference type="SMART" id="SM00304">
    <property type="entry name" value="HAMP"/>
    <property type="match status" value="1"/>
</dbReference>
<dbReference type="PANTHER" id="PTHR32089:SF112">
    <property type="entry name" value="LYSOZYME-LIKE PROTEIN-RELATED"/>
    <property type="match status" value="1"/>
</dbReference>
<dbReference type="Proteomes" id="UP000503840">
    <property type="component" value="Unassembled WGS sequence"/>
</dbReference>
<dbReference type="Gene3D" id="6.10.340.10">
    <property type="match status" value="1"/>
</dbReference>
<dbReference type="AlphaFoldDB" id="A0A7J0BQ35"/>
<evidence type="ECO:0000256" key="4">
    <source>
        <dbReference type="PROSITE-ProRule" id="PRU00284"/>
    </source>
</evidence>
<dbReference type="PRINTS" id="PR00260">
    <property type="entry name" value="CHEMTRNSDUCR"/>
</dbReference>
<evidence type="ECO:0000256" key="3">
    <source>
        <dbReference type="ARBA" id="ARBA00029447"/>
    </source>
</evidence>
<dbReference type="GO" id="GO:0007165">
    <property type="term" value="P:signal transduction"/>
    <property type="evidence" value="ECO:0007669"/>
    <property type="project" value="UniProtKB-KW"/>
</dbReference>
<keyword evidence="2 4" id="KW-0807">Transducer</keyword>
<dbReference type="CDD" id="cd11386">
    <property type="entry name" value="MCP_signal"/>
    <property type="match status" value="1"/>
</dbReference>
<comment type="subcellular location">
    <subcellularLocation>
        <location evidence="1">Membrane</location>
    </subcellularLocation>
</comment>
<dbReference type="Gene3D" id="1.10.287.950">
    <property type="entry name" value="Methyl-accepting chemotaxis protein"/>
    <property type="match status" value="1"/>
</dbReference>
<keyword evidence="5" id="KW-0175">Coiled coil</keyword>
<feature type="domain" description="HAMP" evidence="8">
    <location>
        <begin position="216"/>
        <end position="268"/>
    </location>
</feature>
<keyword evidence="6" id="KW-0812">Transmembrane</keyword>
<protein>
    <submittedName>
        <fullName evidence="9">Methyl-accepting chemotaxis protein</fullName>
    </submittedName>
</protein>
<dbReference type="PROSITE" id="PS50885">
    <property type="entry name" value="HAMP"/>
    <property type="match status" value="1"/>
</dbReference>
<proteinExistence type="inferred from homology"/>
<keyword evidence="10" id="KW-1185">Reference proteome</keyword>
<organism evidence="9 10">
    <name type="scientific">Desulfovibrio subterraneus</name>
    <dbReference type="NCBI Taxonomy" id="2718620"/>
    <lineage>
        <taxon>Bacteria</taxon>
        <taxon>Pseudomonadati</taxon>
        <taxon>Thermodesulfobacteriota</taxon>
        <taxon>Desulfovibrionia</taxon>
        <taxon>Desulfovibrionales</taxon>
        <taxon>Desulfovibrionaceae</taxon>
        <taxon>Desulfovibrio</taxon>
    </lineage>
</organism>
<comment type="similarity">
    <text evidence="3">Belongs to the methyl-accepting chemotaxis (MCP) protein family.</text>
</comment>
<evidence type="ECO:0000256" key="6">
    <source>
        <dbReference type="SAM" id="Phobius"/>
    </source>
</evidence>